<evidence type="ECO:0000259" key="4">
    <source>
        <dbReference type="PROSITE" id="PS50977"/>
    </source>
</evidence>
<dbReference type="EMBL" id="VKKY01000002">
    <property type="protein sequence ID" value="KAA3438122.1"/>
    <property type="molecule type" value="Genomic_DNA"/>
</dbReference>
<keyword evidence="3" id="KW-0175">Coiled coil</keyword>
<evidence type="ECO:0000256" key="2">
    <source>
        <dbReference type="PROSITE-ProRule" id="PRU00335"/>
    </source>
</evidence>
<name>A0A5B6TFW2_9BACT</name>
<dbReference type="PROSITE" id="PS50977">
    <property type="entry name" value="HTH_TETR_2"/>
    <property type="match status" value="1"/>
</dbReference>
<keyword evidence="6" id="KW-1185">Reference proteome</keyword>
<dbReference type="Pfam" id="PF00440">
    <property type="entry name" value="TetR_N"/>
    <property type="match status" value="1"/>
</dbReference>
<evidence type="ECO:0000313" key="6">
    <source>
        <dbReference type="Proteomes" id="UP000324133"/>
    </source>
</evidence>
<comment type="caution">
    <text evidence="5">The sequence shown here is derived from an EMBL/GenBank/DDBJ whole genome shotgun (WGS) entry which is preliminary data.</text>
</comment>
<dbReference type="Proteomes" id="UP000324133">
    <property type="component" value="Unassembled WGS sequence"/>
</dbReference>
<gene>
    <name evidence="5" type="ORF">FOA19_12700</name>
</gene>
<evidence type="ECO:0000256" key="1">
    <source>
        <dbReference type="ARBA" id="ARBA00023125"/>
    </source>
</evidence>
<dbReference type="PRINTS" id="PR00455">
    <property type="entry name" value="HTHTETR"/>
</dbReference>
<feature type="coiled-coil region" evidence="3">
    <location>
        <begin position="109"/>
        <end position="136"/>
    </location>
</feature>
<dbReference type="RefSeq" id="WP_149091182.1">
    <property type="nucleotide sequence ID" value="NZ_VKKY01000002.1"/>
</dbReference>
<protein>
    <submittedName>
        <fullName evidence="5">TetR/AcrR family transcriptional regulator</fullName>
    </submittedName>
</protein>
<proteinExistence type="predicted"/>
<evidence type="ECO:0000256" key="3">
    <source>
        <dbReference type="SAM" id="Coils"/>
    </source>
</evidence>
<dbReference type="InterPro" id="IPR036271">
    <property type="entry name" value="Tet_transcr_reg_TetR-rel_C_sf"/>
</dbReference>
<feature type="domain" description="HTH tetR-type" evidence="4">
    <location>
        <begin position="9"/>
        <end position="69"/>
    </location>
</feature>
<sequence length="189" mass="21858">MPKRVAQRETSTQKIIDTALELFAEQGFDRTSIRQIATKAGISLGLLYNYYQSKEDLLKEILVRGRQDILQSFEKPEGLTPFQYLEHHIQTTFRLLEQNKNFWRLYHSLKMQSEVLKALEQEVQAENQLVLQLLSKNLAQAGSTNPSADAVLMFATIDGIAQHYLILPEYPLQEVMERYLVQLKHHLAT</sequence>
<dbReference type="Gene3D" id="1.10.357.10">
    <property type="entry name" value="Tetracycline Repressor, domain 2"/>
    <property type="match status" value="1"/>
</dbReference>
<dbReference type="InterPro" id="IPR009057">
    <property type="entry name" value="Homeodomain-like_sf"/>
</dbReference>
<keyword evidence="1 2" id="KW-0238">DNA-binding</keyword>
<dbReference type="AlphaFoldDB" id="A0A5B6TFW2"/>
<reference evidence="5 6" key="1">
    <citation type="submission" date="2019-07" db="EMBL/GenBank/DDBJ databases">
        <title>Rufibacter sp. nov., isolated from lake sediment.</title>
        <authorList>
            <person name="Qu J.-H."/>
        </authorList>
    </citation>
    <scope>NUCLEOTIDE SEQUENCE [LARGE SCALE GENOMIC DNA]</scope>
    <source>
        <strain evidence="5 6">NBS58-1</strain>
    </source>
</reference>
<feature type="DNA-binding region" description="H-T-H motif" evidence="2">
    <location>
        <begin position="32"/>
        <end position="51"/>
    </location>
</feature>
<dbReference type="InterPro" id="IPR001647">
    <property type="entry name" value="HTH_TetR"/>
</dbReference>
<dbReference type="SUPFAM" id="SSF46689">
    <property type="entry name" value="Homeodomain-like"/>
    <property type="match status" value="1"/>
</dbReference>
<organism evidence="5 6">
    <name type="scientific">Rufibacter hautae</name>
    <dbReference type="NCBI Taxonomy" id="2595005"/>
    <lineage>
        <taxon>Bacteria</taxon>
        <taxon>Pseudomonadati</taxon>
        <taxon>Bacteroidota</taxon>
        <taxon>Cytophagia</taxon>
        <taxon>Cytophagales</taxon>
        <taxon>Hymenobacteraceae</taxon>
        <taxon>Rufibacter</taxon>
    </lineage>
</organism>
<dbReference type="GO" id="GO:0003677">
    <property type="term" value="F:DNA binding"/>
    <property type="evidence" value="ECO:0007669"/>
    <property type="project" value="UniProtKB-UniRule"/>
</dbReference>
<dbReference type="InterPro" id="IPR050624">
    <property type="entry name" value="HTH-type_Tx_Regulator"/>
</dbReference>
<dbReference type="SUPFAM" id="SSF48498">
    <property type="entry name" value="Tetracyclin repressor-like, C-terminal domain"/>
    <property type="match status" value="1"/>
</dbReference>
<evidence type="ECO:0000313" key="5">
    <source>
        <dbReference type="EMBL" id="KAA3438122.1"/>
    </source>
</evidence>
<accession>A0A5B6TFW2</accession>
<dbReference type="PANTHER" id="PTHR43479:SF11">
    <property type="entry name" value="ACREF_ENVCD OPERON REPRESSOR-RELATED"/>
    <property type="match status" value="1"/>
</dbReference>
<dbReference type="OrthoDB" id="9789566at2"/>
<dbReference type="PANTHER" id="PTHR43479">
    <property type="entry name" value="ACREF/ENVCD OPERON REPRESSOR-RELATED"/>
    <property type="match status" value="1"/>
</dbReference>